<dbReference type="InterPro" id="IPR005204">
    <property type="entry name" value="Hemocyanin_N"/>
</dbReference>
<dbReference type="Pfam" id="PF03722">
    <property type="entry name" value="Hemocyanin_N"/>
    <property type="match status" value="1"/>
</dbReference>
<feature type="domain" description="Hemocyanin C-terminal" evidence="5">
    <location>
        <begin position="440"/>
        <end position="704"/>
    </location>
</feature>
<feature type="signal peptide" evidence="2">
    <location>
        <begin position="1"/>
        <end position="17"/>
    </location>
</feature>
<dbReference type="InterPro" id="IPR008922">
    <property type="entry name" value="Di-copper_centre_dom_sf"/>
</dbReference>
<dbReference type="InterPro" id="IPR000896">
    <property type="entry name" value="Hemocyanin/hexamerin_mid_dom"/>
</dbReference>
<dbReference type="InterPro" id="IPR005203">
    <property type="entry name" value="Hemocyanin_C"/>
</dbReference>
<dbReference type="PRINTS" id="PR00187">
    <property type="entry name" value="HAEMOCYANIN"/>
</dbReference>
<dbReference type="GO" id="GO:0005615">
    <property type="term" value="C:extracellular space"/>
    <property type="evidence" value="ECO:0007669"/>
    <property type="project" value="UniProtKB-ARBA"/>
</dbReference>
<gene>
    <name evidence="6" type="ORF">ONE63_004214</name>
</gene>
<sequence>MHKATIALLAALAVASALHVPDTTNVHGNTQYGSQDVGGQDVAQKQKYILQLLRNVSQKNMYPELIALAKSWNPEHMINHYDNQVVVKTFVDMYKQGMLPRGEIFHVHNDSHLKEAVALFDMFYFAKDFDTFLMTAAWARDYVNEGQFVYALSVAVVHRDDCQGVTLPALYEVYPQFYFRASDLNEFYSAKMHNVPQYFKMTNWTGGYEITNPEQLLGYFTEDAGLNAYYAYAHLYMPFWMNCDKYGVNTCQMRGEAFYYFHQQLLAHYNLHRMANYLPEHDDFDYEQAAVKPGYQPNLMYHSGDYFPARPEGQPIASIKSYTIDDLKAVESRIKDAIDSGFVYGKDGNKIPISSYMKGINILGNIVEGNKDSVNNRYYAAYTSMLRNLFALIMDPSMEHGVAPGVMAHYETALRDPAFYVYTKYLMGFFHQYKENLPYYRSEELFFNGVSVKDVSVDKLVTFFDLFDIDVTNAVEFASLDEMDKFHYIAKAKRLNHQPFSYKVHVASDKKTSAVVRVFLGPNTKYIYSNFYGSQASDAYYGQDTADFDRLRHYFVELDRFPVELKNGDNLIKRESREFTSTVGDYETFQSLLKGAESGHVYSSGAVDHHCGFPDRLVLPMGHTAGVPYTFFVMVTPYGSEEADQDFHGHSAAYNANNANVYSCNGLVTALDNRPLGFPFDRKIENFGRFYTPNMYFKDVAIFHKDTSAAHRNVAFEKNVNGFDHQTSYQNTYKYTPSHKLVDEHVYQQDDEVRSYY</sequence>
<dbReference type="PANTHER" id="PTHR11511">
    <property type="entry name" value="LARVAL STORAGE PROTEIN/PHENOLOXIDASE"/>
    <property type="match status" value="1"/>
</dbReference>
<dbReference type="InterPro" id="IPR013788">
    <property type="entry name" value="Hemocyanin/hexamerin"/>
</dbReference>
<keyword evidence="7" id="KW-1185">Reference proteome</keyword>
<dbReference type="SUPFAM" id="SSF48056">
    <property type="entry name" value="Di-copper centre-containing domain"/>
    <property type="match status" value="1"/>
</dbReference>
<dbReference type="PROSITE" id="PS00210">
    <property type="entry name" value="HEMOCYANIN_2"/>
    <property type="match status" value="1"/>
</dbReference>
<dbReference type="AlphaFoldDB" id="A0AAV7X6B7"/>
<dbReference type="Gene3D" id="1.20.1370.10">
    <property type="entry name" value="Hemocyanin, N-terminal domain"/>
    <property type="match status" value="1"/>
</dbReference>
<evidence type="ECO:0000256" key="1">
    <source>
        <dbReference type="ARBA" id="ARBA00022761"/>
    </source>
</evidence>
<dbReference type="Pfam" id="PF03723">
    <property type="entry name" value="Hemocyanin_C"/>
    <property type="match status" value="1"/>
</dbReference>
<dbReference type="PANTHER" id="PTHR11511:SF5">
    <property type="entry name" value="FAT-BODY PROTEIN 1-RELATED"/>
    <property type="match status" value="1"/>
</dbReference>
<keyword evidence="1" id="KW-0758">Storage protein</keyword>
<dbReference type="Proteomes" id="UP001075354">
    <property type="component" value="Chromosome 15"/>
</dbReference>
<dbReference type="Gene3D" id="2.60.40.1520">
    <property type="entry name" value="Hemocyanin, C-terminal domain"/>
    <property type="match status" value="1"/>
</dbReference>
<accession>A0AAV7X6B7</accession>
<dbReference type="Gene3D" id="1.10.1280.10">
    <property type="entry name" value="Di-copper center containing domain from catechol oxidase"/>
    <property type="match status" value="1"/>
</dbReference>
<keyword evidence="2" id="KW-0732">Signal</keyword>
<dbReference type="InterPro" id="IPR037020">
    <property type="entry name" value="Hemocyanin_C_sf"/>
</dbReference>
<dbReference type="InterPro" id="IPR014756">
    <property type="entry name" value="Ig_E-set"/>
</dbReference>
<evidence type="ECO:0000313" key="6">
    <source>
        <dbReference type="EMBL" id="KAJ1519982.1"/>
    </source>
</evidence>
<evidence type="ECO:0008006" key="8">
    <source>
        <dbReference type="Google" id="ProtNLM"/>
    </source>
</evidence>
<evidence type="ECO:0000256" key="2">
    <source>
        <dbReference type="SAM" id="SignalP"/>
    </source>
</evidence>
<protein>
    <recommendedName>
        <fullName evidence="8">Allergen Cr-PI-like</fullName>
    </recommendedName>
</protein>
<dbReference type="InterPro" id="IPR036697">
    <property type="entry name" value="Hemocyanin_N_sf"/>
</dbReference>
<evidence type="ECO:0000259" key="3">
    <source>
        <dbReference type="Pfam" id="PF00372"/>
    </source>
</evidence>
<evidence type="ECO:0000313" key="7">
    <source>
        <dbReference type="Proteomes" id="UP001075354"/>
    </source>
</evidence>
<comment type="caution">
    <text evidence="6">The sequence shown here is derived from an EMBL/GenBank/DDBJ whole genome shotgun (WGS) entry which is preliminary data.</text>
</comment>
<proteinExistence type="predicted"/>
<dbReference type="Pfam" id="PF00372">
    <property type="entry name" value="Hemocyanin_M"/>
    <property type="match status" value="1"/>
</dbReference>
<dbReference type="GO" id="GO:0045735">
    <property type="term" value="F:nutrient reservoir activity"/>
    <property type="evidence" value="ECO:0007669"/>
    <property type="project" value="UniProtKB-KW"/>
</dbReference>
<name>A0AAV7X6B7_9NEOP</name>
<evidence type="ECO:0000259" key="5">
    <source>
        <dbReference type="Pfam" id="PF03723"/>
    </source>
</evidence>
<dbReference type="SUPFAM" id="SSF81296">
    <property type="entry name" value="E set domains"/>
    <property type="match status" value="1"/>
</dbReference>
<feature type="domain" description="Hemocyanin middle" evidence="3">
    <location>
        <begin position="169"/>
        <end position="430"/>
    </location>
</feature>
<evidence type="ECO:0000259" key="4">
    <source>
        <dbReference type="Pfam" id="PF03722"/>
    </source>
</evidence>
<dbReference type="EMBL" id="JAPTSV010000015">
    <property type="protein sequence ID" value="KAJ1519982.1"/>
    <property type="molecule type" value="Genomic_DNA"/>
</dbReference>
<dbReference type="SUPFAM" id="SSF48050">
    <property type="entry name" value="Hemocyanin, N-terminal domain"/>
    <property type="match status" value="1"/>
</dbReference>
<reference evidence="6" key="1">
    <citation type="submission" date="2022-12" db="EMBL/GenBank/DDBJ databases">
        <title>Chromosome-level genome assembly of the bean flower thrips Megalurothrips usitatus.</title>
        <authorList>
            <person name="Ma L."/>
            <person name="Liu Q."/>
            <person name="Li H."/>
            <person name="Cai W."/>
        </authorList>
    </citation>
    <scope>NUCLEOTIDE SEQUENCE</scope>
    <source>
        <strain evidence="6">Cailab_2022a</strain>
    </source>
</reference>
<feature type="chain" id="PRO_5043843569" description="Allergen Cr-PI-like" evidence="2">
    <location>
        <begin position="18"/>
        <end position="757"/>
    </location>
</feature>
<organism evidence="6 7">
    <name type="scientific">Megalurothrips usitatus</name>
    <name type="common">bean blossom thrips</name>
    <dbReference type="NCBI Taxonomy" id="439358"/>
    <lineage>
        <taxon>Eukaryota</taxon>
        <taxon>Metazoa</taxon>
        <taxon>Ecdysozoa</taxon>
        <taxon>Arthropoda</taxon>
        <taxon>Hexapoda</taxon>
        <taxon>Insecta</taxon>
        <taxon>Pterygota</taxon>
        <taxon>Neoptera</taxon>
        <taxon>Paraneoptera</taxon>
        <taxon>Thysanoptera</taxon>
        <taxon>Terebrantia</taxon>
        <taxon>Thripoidea</taxon>
        <taxon>Thripidae</taxon>
        <taxon>Megalurothrips</taxon>
    </lineage>
</organism>
<feature type="domain" description="Hemocyanin N-terminal" evidence="4">
    <location>
        <begin position="43"/>
        <end position="164"/>
    </location>
</feature>